<evidence type="ECO:0000313" key="2">
    <source>
        <dbReference type="EMBL" id="GBG66696.1"/>
    </source>
</evidence>
<keyword evidence="3" id="KW-1185">Reference proteome</keyword>
<name>A0A388K9J5_CHABU</name>
<dbReference type="Gramene" id="GBG66696">
    <property type="protein sequence ID" value="GBG66696"/>
    <property type="gene ID" value="CBR_g68680"/>
</dbReference>
<dbReference type="EMBL" id="BFEA01000078">
    <property type="protein sequence ID" value="GBG66696.1"/>
    <property type="molecule type" value="Genomic_DNA"/>
</dbReference>
<gene>
    <name evidence="2" type="ORF">CBR_g68680</name>
</gene>
<feature type="compositionally biased region" description="Basic and acidic residues" evidence="1">
    <location>
        <begin position="376"/>
        <end position="403"/>
    </location>
</feature>
<reference evidence="2 3" key="1">
    <citation type="journal article" date="2018" name="Cell">
        <title>The Chara Genome: Secondary Complexity and Implications for Plant Terrestrialization.</title>
        <authorList>
            <person name="Nishiyama T."/>
            <person name="Sakayama H."/>
            <person name="Vries J.D."/>
            <person name="Buschmann H."/>
            <person name="Saint-Marcoux D."/>
            <person name="Ullrich K.K."/>
            <person name="Haas F.B."/>
            <person name="Vanderstraeten L."/>
            <person name="Becker D."/>
            <person name="Lang D."/>
            <person name="Vosolsobe S."/>
            <person name="Rombauts S."/>
            <person name="Wilhelmsson P.K.I."/>
            <person name="Janitza P."/>
            <person name="Kern R."/>
            <person name="Heyl A."/>
            <person name="Rumpler F."/>
            <person name="Villalobos L.I.A.C."/>
            <person name="Clay J.M."/>
            <person name="Skokan R."/>
            <person name="Toyoda A."/>
            <person name="Suzuki Y."/>
            <person name="Kagoshima H."/>
            <person name="Schijlen E."/>
            <person name="Tajeshwar N."/>
            <person name="Catarino B."/>
            <person name="Hetherington A.J."/>
            <person name="Saltykova A."/>
            <person name="Bonnot C."/>
            <person name="Breuninger H."/>
            <person name="Symeonidi A."/>
            <person name="Radhakrishnan G.V."/>
            <person name="Van Nieuwerburgh F."/>
            <person name="Deforce D."/>
            <person name="Chang C."/>
            <person name="Karol K.G."/>
            <person name="Hedrich R."/>
            <person name="Ulvskov P."/>
            <person name="Glockner G."/>
            <person name="Delwiche C.F."/>
            <person name="Petrasek J."/>
            <person name="Van de Peer Y."/>
            <person name="Friml J."/>
            <person name="Beilby M."/>
            <person name="Dolan L."/>
            <person name="Kohara Y."/>
            <person name="Sugano S."/>
            <person name="Fujiyama A."/>
            <person name="Delaux P.-M."/>
            <person name="Quint M."/>
            <person name="TheiBen G."/>
            <person name="Hagemann M."/>
            <person name="Harholt J."/>
            <person name="Dunand C."/>
            <person name="Zachgo S."/>
            <person name="Langdale J."/>
            <person name="Maumus F."/>
            <person name="Straeten D.V.D."/>
            <person name="Gould S.B."/>
            <person name="Rensing S.A."/>
        </authorList>
    </citation>
    <scope>NUCLEOTIDE SEQUENCE [LARGE SCALE GENOMIC DNA]</scope>
    <source>
        <strain evidence="2 3">S276</strain>
    </source>
</reference>
<feature type="region of interest" description="Disordered" evidence="1">
    <location>
        <begin position="333"/>
        <end position="444"/>
    </location>
</feature>
<feature type="compositionally biased region" description="Polar residues" evidence="1">
    <location>
        <begin position="429"/>
        <end position="444"/>
    </location>
</feature>
<comment type="caution">
    <text evidence="2">The sequence shown here is derived from an EMBL/GenBank/DDBJ whole genome shotgun (WGS) entry which is preliminary data.</text>
</comment>
<proteinExistence type="predicted"/>
<evidence type="ECO:0000256" key="1">
    <source>
        <dbReference type="SAM" id="MobiDB-lite"/>
    </source>
</evidence>
<sequence length="444" mass="50005">MATELEQRKIDYGRECTKLPARTARTEKIFLKIWGLDHSHLQAKNVEVPPTGCTVADALAMDDDELAQMNEAIAAITASASYSHEKPSSQGKQYTAFAPLSSQHWTKHTGIRFRHTLWKLETFNYLAPFSMNALVFLANLTSEEVAACKANAMTGSLPYCPPGKPSFNPTILKFPMLSSLDHTKCEHTTPVMWQKKIKTTPEVDLKGLRKCWNVGRPYLRCRCATERKDCGADPIWVDPAIWYLLTHPDTLFPNITSIKVKMSTFIHFLHVSWKPAIEACLTLMFIRQFMTDAILALEKDANLTAESVIGRENWKYNTTITIGRVLLPTRITGNPRVRARNSPNNQGGAQKRQRNNFPIVVSPRQRVLPFEPRIGQQERDAMNQPRDKPRQDRRGEEEQRNPRADGSPPNAELMGDRGLHNMAIGVRQNGPSTRSMSVAGKSSS</sequence>
<dbReference type="AlphaFoldDB" id="A0A388K9J5"/>
<organism evidence="2 3">
    <name type="scientific">Chara braunii</name>
    <name type="common">Braun's stonewort</name>
    <dbReference type="NCBI Taxonomy" id="69332"/>
    <lineage>
        <taxon>Eukaryota</taxon>
        <taxon>Viridiplantae</taxon>
        <taxon>Streptophyta</taxon>
        <taxon>Charophyceae</taxon>
        <taxon>Charales</taxon>
        <taxon>Characeae</taxon>
        <taxon>Chara</taxon>
    </lineage>
</organism>
<protein>
    <submittedName>
        <fullName evidence="2">Uncharacterized protein</fullName>
    </submittedName>
</protein>
<evidence type="ECO:0000313" key="3">
    <source>
        <dbReference type="Proteomes" id="UP000265515"/>
    </source>
</evidence>
<dbReference type="Proteomes" id="UP000265515">
    <property type="component" value="Unassembled WGS sequence"/>
</dbReference>
<accession>A0A388K9J5</accession>